<reference evidence="1 2" key="1">
    <citation type="submission" date="2018-09" db="EMBL/GenBank/DDBJ databases">
        <title>A high-quality reference genome of wild soybean provides a powerful tool to mine soybean genomes.</title>
        <authorList>
            <person name="Xie M."/>
            <person name="Chung C.Y.L."/>
            <person name="Li M.-W."/>
            <person name="Wong F.-L."/>
            <person name="Chan T.-F."/>
            <person name="Lam H.-M."/>
        </authorList>
    </citation>
    <scope>NUCLEOTIDE SEQUENCE [LARGE SCALE GENOMIC DNA]</scope>
    <source>
        <strain evidence="2">cv. W05</strain>
        <tissue evidence="1">Hypocotyl of etiolated seedlings</tissue>
    </source>
</reference>
<name>A0A445FN95_GLYSO</name>
<gene>
    <name evidence="1" type="ORF">D0Y65_047321</name>
</gene>
<dbReference type="EMBL" id="QZWG01000018">
    <property type="protein sequence ID" value="RZB50341.1"/>
    <property type="molecule type" value="Genomic_DNA"/>
</dbReference>
<accession>A0A445FN95</accession>
<comment type="caution">
    <text evidence="1">The sequence shown here is derived from an EMBL/GenBank/DDBJ whole genome shotgun (WGS) entry which is preliminary data.</text>
</comment>
<keyword evidence="2" id="KW-1185">Reference proteome</keyword>
<proteinExistence type="predicted"/>
<dbReference type="Proteomes" id="UP000289340">
    <property type="component" value="Chromosome 18"/>
</dbReference>
<evidence type="ECO:0000313" key="2">
    <source>
        <dbReference type="Proteomes" id="UP000289340"/>
    </source>
</evidence>
<sequence length="139" mass="16111">MGMSKNSCHTSTGCFKMQVICFQFEVGLSFSVQRGKSQEKTHSRSYFSRQFPTSLALICMPNSHRLQFDVVQPLMTRESIIAGRYFNSFQDNLVCTNYYESTICSFPFTPREPKFLLHRYLPSVMLFADQISRNTFSLI</sequence>
<protein>
    <submittedName>
        <fullName evidence="1">Uncharacterized protein</fullName>
    </submittedName>
</protein>
<evidence type="ECO:0000313" key="1">
    <source>
        <dbReference type="EMBL" id="RZB50341.1"/>
    </source>
</evidence>
<organism evidence="1 2">
    <name type="scientific">Glycine soja</name>
    <name type="common">Wild soybean</name>
    <dbReference type="NCBI Taxonomy" id="3848"/>
    <lineage>
        <taxon>Eukaryota</taxon>
        <taxon>Viridiplantae</taxon>
        <taxon>Streptophyta</taxon>
        <taxon>Embryophyta</taxon>
        <taxon>Tracheophyta</taxon>
        <taxon>Spermatophyta</taxon>
        <taxon>Magnoliopsida</taxon>
        <taxon>eudicotyledons</taxon>
        <taxon>Gunneridae</taxon>
        <taxon>Pentapetalae</taxon>
        <taxon>rosids</taxon>
        <taxon>fabids</taxon>
        <taxon>Fabales</taxon>
        <taxon>Fabaceae</taxon>
        <taxon>Papilionoideae</taxon>
        <taxon>50 kb inversion clade</taxon>
        <taxon>NPAAA clade</taxon>
        <taxon>indigoferoid/millettioid clade</taxon>
        <taxon>Phaseoleae</taxon>
        <taxon>Glycine</taxon>
        <taxon>Glycine subgen. Soja</taxon>
    </lineage>
</organism>
<dbReference type="AlphaFoldDB" id="A0A445FN95"/>